<proteinExistence type="predicted"/>
<dbReference type="AlphaFoldDB" id="A0A0M8P5W7"/>
<dbReference type="EMBL" id="LHQQ01000135">
    <property type="protein sequence ID" value="KOS41341.1"/>
    <property type="molecule type" value="Genomic_DNA"/>
</dbReference>
<evidence type="ECO:0000313" key="2">
    <source>
        <dbReference type="EMBL" id="KOS41341.1"/>
    </source>
</evidence>
<accession>A0A0M8P5W7</accession>
<keyword evidence="3" id="KW-1185">Reference proteome</keyword>
<keyword evidence="1" id="KW-0812">Transmembrane</keyword>
<name>A0A0M8P5W7_9EURO</name>
<keyword evidence="1" id="KW-0472">Membrane</keyword>
<keyword evidence="1" id="KW-1133">Transmembrane helix</keyword>
<sequence length="90" mass="10068">MDLAVEFLFPTPSLVCSATVLRLLMFFFFFFLVFVPEIEILSIRLSRPGYLHVYTLGEGINISPHTVKSFTTVTSLDLLKAMSLLSIHGG</sequence>
<organism evidence="2 3">
    <name type="scientific">Penicillium nordicum</name>
    <dbReference type="NCBI Taxonomy" id="229535"/>
    <lineage>
        <taxon>Eukaryota</taxon>
        <taxon>Fungi</taxon>
        <taxon>Dikarya</taxon>
        <taxon>Ascomycota</taxon>
        <taxon>Pezizomycotina</taxon>
        <taxon>Eurotiomycetes</taxon>
        <taxon>Eurotiomycetidae</taxon>
        <taxon>Eurotiales</taxon>
        <taxon>Aspergillaceae</taxon>
        <taxon>Penicillium</taxon>
    </lineage>
</organism>
<gene>
    <name evidence="2" type="ORF">ACN38_g7806</name>
</gene>
<reference evidence="2 3" key="1">
    <citation type="submission" date="2015-08" db="EMBL/GenBank/DDBJ databases">
        <title>Genome sequencing of Penicillium nordicum.</title>
        <authorList>
            <person name="Nguyen H.D."/>
            <person name="Seifert K.A."/>
        </authorList>
    </citation>
    <scope>NUCLEOTIDE SEQUENCE [LARGE SCALE GENOMIC DNA]</scope>
    <source>
        <strain evidence="2 3">DAOMC 185683</strain>
    </source>
</reference>
<protein>
    <submittedName>
        <fullName evidence="2">Uncharacterized protein</fullName>
    </submittedName>
</protein>
<evidence type="ECO:0000313" key="3">
    <source>
        <dbReference type="Proteomes" id="UP000037696"/>
    </source>
</evidence>
<comment type="caution">
    <text evidence="2">The sequence shown here is derived from an EMBL/GenBank/DDBJ whole genome shotgun (WGS) entry which is preliminary data.</text>
</comment>
<evidence type="ECO:0000256" key="1">
    <source>
        <dbReference type="SAM" id="Phobius"/>
    </source>
</evidence>
<dbReference type="Proteomes" id="UP000037696">
    <property type="component" value="Unassembled WGS sequence"/>
</dbReference>
<feature type="transmembrane region" description="Helical" evidence="1">
    <location>
        <begin position="12"/>
        <end position="35"/>
    </location>
</feature>